<keyword evidence="3" id="KW-1185">Reference proteome</keyword>
<dbReference type="Proteomes" id="UP000183832">
    <property type="component" value="Unassembled WGS sequence"/>
</dbReference>
<sequence>MEKSLIIFLFVCVATSFASFELPMILDIGYIPPGAPRIDHQVQAFGPFVTPRNLTFHFEWSTESHVIGGVRLRGSEPRYDRISVTLNRLQTNSYSIDISVIDTTFSLFWAEPHGFPITPTDSAKEVNN</sequence>
<protein>
    <submittedName>
        <fullName evidence="2">CLUMA_CG002397, isoform A</fullName>
    </submittedName>
</protein>
<proteinExistence type="predicted"/>
<feature type="chain" id="PRO_5013040438" evidence="1">
    <location>
        <begin position="19"/>
        <end position="128"/>
    </location>
</feature>
<keyword evidence="1" id="KW-0732">Signal</keyword>
<evidence type="ECO:0000313" key="3">
    <source>
        <dbReference type="Proteomes" id="UP000183832"/>
    </source>
</evidence>
<organism evidence="2 3">
    <name type="scientific">Clunio marinus</name>
    <dbReference type="NCBI Taxonomy" id="568069"/>
    <lineage>
        <taxon>Eukaryota</taxon>
        <taxon>Metazoa</taxon>
        <taxon>Ecdysozoa</taxon>
        <taxon>Arthropoda</taxon>
        <taxon>Hexapoda</taxon>
        <taxon>Insecta</taxon>
        <taxon>Pterygota</taxon>
        <taxon>Neoptera</taxon>
        <taxon>Endopterygota</taxon>
        <taxon>Diptera</taxon>
        <taxon>Nematocera</taxon>
        <taxon>Chironomoidea</taxon>
        <taxon>Chironomidae</taxon>
        <taxon>Clunio</taxon>
    </lineage>
</organism>
<gene>
    <name evidence="2" type="ORF">CLUMA_CG002397</name>
</gene>
<accession>A0A1J1HMN2</accession>
<evidence type="ECO:0000256" key="1">
    <source>
        <dbReference type="SAM" id="SignalP"/>
    </source>
</evidence>
<reference evidence="2 3" key="1">
    <citation type="submission" date="2015-04" db="EMBL/GenBank/DDBJ databases">
        <authorList>
            <person name="Syromyatnikov M.Y."/>
            <person name="Popov V.N."/>
        </authorList>
    </citation>
    <scope>NUCLEOTIDE SEQUENCE [LARGE SCALE GENOMIC DNA]</scope>
</reference>
<evidence type="ECO:0000313" key="2">
    <source>
        <dbReference type="EMBL" id="CRK88652.1"/>
    </source>
</evidence>
<dbReference type="EMBL" id="CVRI01000009">
    <property type="protein sequence ID" value="CRK88652.1"/>
    <property type="molecule type" value="Genomic_DNA"/>
</dbReference>
<feature type="signal peptide" evidence="1">
    <location>
        <begin position="1"/>
        <end position="18"/>
    </location>
</feature>
<dbReference type="AlphaFoldDB" id="A0A1J1HMN2"/>
<name>A0A1J1HMN2_9DIPT</name>